<proteinExistence type="predicted"/>
<dbReference type="Proteomes" id="UP000887565">
    <property type="component" value="Unplaced"/>
</dbReference>
<reference evidence="2" key="1">
    <citation type="submission" date="2022-11" db="UniProtKB">
        <authorList>
            <consortium name="WormBaseParasite"/>
        </authorList>
    </citation>
    <scope>IDENTIFICATION</scope>
</reference>
<evidence type="ECO:0000313" key="1">
    <source>
        <dbReference type="Proteomes" id="UP000887565"/>
    </source>
</evidence>
<name>A0A915KTP4_ROMCU</name>
<evidence type="ECO:0000313" key="2">
    <source>
        <dbReference type="WBParaSite" id="nRc.2.0.1.t41497-RA"/>
    </source>
</evidence>
<sequence length="69" mass="7168">MANSLVPPPLSQDPIIPVIICASAPAISQIPLPSTALQANNDTTVAQTDSSDSFINIECCKPQLPPALQ</sequence>
<accession>A0A915KTP4</accession>
<dbReference type="AlphaFoldDB" id="A0A915KTP4"/>
<protein>
    <submittedName>
        <fullName evidence="2">Uncharacterized protein</fullName>
    </submittedName>
</protein>
<dbReference type="WBParaSite" id="nRc.2.0.1.t41497-RA">
    <property type="protein sequence ID" value="nRc.2.0.1.t41497-RA"/>
    <property type="gene ID" value="nRc.2.0.1.g41497"/>
</dbReference>
<keyword evidence="1" id="KW-1185">Reference proteome</keyword>
<organism evidence="1 2">
    <name type="scientific">Romanomermis culicivorax</name>
    <name type="common">Nematode worm</name>
    <dbReference type="NCBI Taxonomy" id="13658"/>
    <lineage>
        <taxon>Eukaryota</taxon>
        <taxon>Metazoa</taxon>
        <taxon>Ecdysozoa</taxon>
        <taxon>Nematoda</taxon>
        <taxon>Enoplea</taxon>
        <taxon>Dorylaimia</taxon>
        <taxon>Mermithida</taxon>
        <taxon>Mermithoidea</taxon>
        <taxon>Mermithidae</taxon>
        <taxon>Romanomermis</taxon>
    </lineage>
</organism>